<feature type="transmembrane region" description="Helical" evidence="1">
    <location>
        <begin position="41"/>
        <end position="67"/>
    </location>
</feature>
<reference evidence="2 3" key="1">
    <citation type="submission" date="2015-09" db="EMBL/GenBank/DDBJ databases">
        <title>Genome sequence of Oxobacter pfennigii DSM 3222.</title>
        <authorList>
            <person name="Poehlein A."/>
            <person name="Bengelsdorf F.R."/>
            <person name="Schiel-Bengelsdorf B."/>
            <person name="Duerre P."/>
            <person name="Daniel R."/>
        </authorList>
    </citation>
    <scope>NUCLEOTIDE SEQUENCE [LARGE SCALE GENOMIC DNA]</scope>
    <source>
        <strain evidence="2 3">DSM 3222</strain>
    </source>
</reference>
<evidence type="ECO:0000313" key="2">
    <source>
        <dbReference type="EMBL" id="KPU44299.1"/>
    </source>
</evidence>
<keyword evidence="1" id="KW-0472">Membrane</keyword>
<dbReference type="EMBL" id="LKET01000032">
    <property type="protein sequence ID" value="KPU44299.1"/>
    <property type="molecule type" value="Genomic_DNA"/>
</dbReference>
<protein>
    <submittedName>
        <fullName evidence="2">Putative symporter YjmB</fullName>
    </submittedName>
</protein>
<keyword evidence="1" id="KW-0812">Transmembrane</keyword>
<gene>
    <name evidence="2" type="primary">yjmB_9</name>
    <name evidence="2" type="ORF">OXPF_24680</name>
</gene>
<dbReference type="Gene3D" id="1.20.1250.20">
    <property type="entry name" value="MFS general substrate transporter like domains"/>
    <property type="match status" value="1"/>
</dbReference>
<feature type="transmembrane region" description="Helical" evidence="1">
    <location>
        <begin position="283"/>
        <end position="303"/>
    </location>
</feature>
<evidence type="ECO:0000313" key="3">
    <source>
        <dbReference type="Proteomes" id="UP000050326"/>
    </source>
</evidence>
<keyword evidence="1" id="KW-1133">Transmembrane helix</keyword>
<feature type="transmembrane region" description="Helical" evidence="1">
    <location>
        <begin position="79"/>
        <end position="99"/>
    </location>
</feature>
<dbReference type="Proteomes" id="UP000050326">
    <property type="component" value="Unassembled WGS sequence"/>
</dbReference>
<dbReference type="OrthoDB" id="9764596at2"/>
<feature type="transmembrane region" description="Helical" evidence="1">
    <location>
        <begin position="335"/>
        <end position="358"/>
    </location>
</feature>
<dbReference type="SUPFAM" id="SSF103473">
    <property type="entry name" value="MFS general substrate transporter"/>
    <property type="match status" value="1"/>
</dbReference>
<keyword evidence="3" id="KW-1185">Reference proteome</keyword>
<evidence type="ECO:0000256" key="1">
    <source>
        <dbReference type="SAM" id="Phobius"/>
    </source>
</evidence>
<dbReference type="Pfam" id="PF13347">
    <property type="entry name" value="MFS_2"/>
    <property type="match status" value="1"/>
</dbReference>
<dbReference type="PANTHER" id="PTHR11328:SF24">
    <property type="entry name" value="MAJOR FACILITATOR SUPERFAMILY (MFS) PROFILE DOMAIN-CONTAINING PROTEIN"/>
    <property type="match status" value="1"/>
</dbReference>
<dbReference type="InterPro" id="IPR039672">
    <property type="entry name" value="MFS_2"/>
</dbReference>
<comment type="caution">
    <text evidence="2">The sequence shown here is derived from an EMBL/GenBank/DDBJ whole genome shotgun (WGS) entry which is preliminary data.</text>
</comment>
<feature type="transmembrane region" description="Helical" evidence="1">
    <location>
        <begin position="419"/>
        <end position="442"/>
    </location>
</feature>
<dbReference type="GO" id="GO:0015293">
    <property type="term" value="F:symporter activity"/>
    <property type="evidence" value="ECO:0007669"/>
    <property type="project" value="InterPro"/>
</dbReference>
<dbReference type="GO" id="GO:0008643">
    <property type="term" value="P:carbohydrate transport"/>
    <property type="evidence" value="ECO:0007669"/>
    <property type="project" value="InterPro"/>
</dbReference>
<feature type="transmembrane region" description="Helical" evidence="1">
    <location>
        <begin position="310"/>
        <end position="329"/>
    </location>
</feature>
<dbReference type="GO" id="GO:0005886">
    <property type="term" value="C:plasma membrane"/>
    <property type="evidence" value="ECO:0007669"/>
    <property type="project" value="TreeGrafter"/>
</dbReference>
<dbReference type="InterPro" id="IPR036259">
    <property type="entry name" value="MFS_trans_sf"/>
</dbReference>
<dbReference type="PANTHER" id="PTHR11328">
    <property type="entry name" value="MAJOR FACILITATOR SUPERFAMILY DOMAIN-CONTAINING PROTEIN"/>
    <property type="match status" value="1"/>
</dbReference>
<organism evidence="2 3">
    <name type="scientific">Oxobacter pfennigii</name>
    <dbReference type="NCBI Taxonomy" id="36849"/>
    <lineage>
        <taxon>Bacteria</taxon>
        <taxon>Bacillati</taxon>
        <taxon>Bacillota</taxon>
        <taxon>Clostridia</taxon>
        <taxon>Eubacteriales</taxon>
        <taxon>Clostridiaceae</taxon>
        <taxon>Oxobacter</taxon>
    </lineage>
</organism>
<dbReference type="RefSeq" id="WP_054875482.1">
    <property type="nucleotide sequence ID" value="NZ_LKET01000032.1"/>
</dbReference>
<feature type="transmembrane region" description="Helical" evidence="1">
    <location>
        <begin position="156"/>
        <end position="174"/>
    </location>
</feature>
<dbReference type="PATRIC" id="fig|36849.3.peg.2603"/>
<proteinExistence type="predicted"/>
<sequence>MKKPLSKSLKTFYGVGDLGFSLMTSVGMYLQAYFLTDVAGFNLALVALIITLPNTIDAIFSAVYGAIIDGVKPMKWGKLRSWLLVAPPFVVIFMALQYTKIGPDNIAAAIIIVSALISKPLMNTPWVANVALIPLLANNPQEKVLLSSRRGFWSSLSRLFFSYISTPLALFFGAVTGSPILGYTILQGLMACCMWWGYLAIFKMTDGYEELPVNGAEVQQTKAAAKKKEKASAGDILRNLFQNPPLIALLLADYGRNISTFIISGAVAYYYTYVAQNMALMPLHLLITSFAAILGTLSTPVLNKKLNTRTTTIITALAAGGFLLIAKFMGLQTYLFIAACSCYSFVNGIVTSTFVALYSDTIVYGEWKTGQNTAGFIMGLMNLPLKVGKMTNGVIMTTALAAIGFVAKMTPTPALKSGIINIIALVPAIALIFTGMVVLFGFRLTEANLKQMQEEINARKQEVMAG</sequence>
<feature type="transmembrane region" description="Helical" evidence="1">
    <location>
        <begin position="12"/>
        <end position="35"/>
    </location>
</feature>
<name>A0A0P8W6H5_9CLOT</name>
<accession>A0A0P8W6H5</accession>
<dbReference type="STRING" id="36849.OXPF_24680"/>
<feature type="transmembrane region" description="Helical" evidence="1">
    <location>
        <begin position="105"/>
        <end position="136"/>
    </location>
</feature>
<dbReference type="AlphaFoldDB" id="A0A0P8W6H5"/>
<feature type="transmembrane region" description="Helical" evidence="1">
    <location>
        <begin position="180"/>
        <end position="201"/>
    </location>
</feature>
<feature type="transmembrane region" description="Helical" evidence="1">
    <location>
        <begin position="390"/>
        <end position="407"/>
    </location>
</feature>